<protein>
    <recommendedName>
        <fullName evidence="2">MULE transposase domain-containing protein</fullName>
    </recommendedName>
</protein>
<dbReference type="Proteomes" id="UP001259832">
    <property type="component" value="Unassembled WGS sequence"/>
</dbReference>
<accession>A0AAD9GXZ4</accession>
<evidence type="ECO:0000313" key="3">
    <source>
        <dbReference type="EMBL" id="KAK1946575.1"/>
    </source>
</evidence>
<keyword evidence="4" id="KW-1185">Reference proteome</keyword>
<gene>
    <name evidence="3" type="ORF">P3T76_002127</name>
</gene>
<evidence type="ECO:0000256" key="1">
    <source>
        <dbReference type="SAM" id="MobiDB-lite"/>
    </source>
</evidence>
<sequence length="445" mass="50456">MTLHSQMLPSLQSARVDPERYPEGIVTTSTATVAPTNLQTAVEGSTRGNTVRESSARDGDTKRYYQGYEHTRVNTSSVKITKRCSSTEHQNKCPGSLVFYAETMTFGVGNMVPHTCRSGVPRTQPSDASDCVDLMEEMKAFVDGLIEEDMAAKAIWAAIYTKFYSASTRVVRGLLHKQVLNLSPTPEHHPLLESPVLVKVKNDLVGFQQFHYTWHDGNKAKTENSGIGRLIGWSHPEIRNLLRYDGVHLFVDDTFRCVPKTYHQFVTLMVYDPLTDLVLPIFFTLVTNKTEGLYVKVLKRIEFVLGKQPNSVDVVCDFEAALINAIQDQYPSTRLIGCLFHFKQACSRKMKENALPDGEVGVAMAFGVFDMLTVIQPGKIVGQGVAWVKVKIKSRLDAKDLPYSRNQWKTFWRYFFRTWVDMYPPDLWNIYGVQRQIVKIEPKIL</sequence>
<dbReference type="EMBL" id="JASMQC010000003">
    <property type="protein sequence ID" value="KAK1946575.1"/>
    <property type="molecule type" value="Genomic_DNA"/>
</dbReference>
<dbReference type="Pfam" id="PF10551">
    <property type="entry name" value="MULE"/>
    <property type="match status" value="1"/>
</dbReference>
<organism evidence="3 4">
    <name type="scientific">Phytophthora citrophthora</name>
    <dbReference type="NCBI Taxonomy" id="4793"/>
    <lineage>
        <taxon>Eukaryota</taxon>
        <taxon>Sar</taxon>
        <taxon>Stramenopiles</taxon>
        <taxon>Oomycota</taxon>
        <taxon>Peronosporomycetes</taxon>
        <taxon>Peronosporales</taxon>
        <taxon>Peronosporaceae</taxon>
        <taxon>Phytophthora</taxon>
    </lineage>
</organism>
<feature type="region of interest" description="Disordered" evidence="1">
    <location>
        <begin position="42"/>
        <end position="61"/>
    </location>
</feature>
<evidence type="ECO:0000313" key="4">
    <source>
        <dbReference type="Proteomes" id="UP001259832"/>
    </source>
</evidence>
<feature type="domain" description="MULE transposase" evidence="2">
    <location>
        <begin position="249"/>
        <end position="344"/>
    </location>
</feature>
<dbReference type="InterPro" id="IPR018289">
    <property type="entry name" value="MULE_transposase_dom"/>
</dbReference>
<proteinExistence type="predicted"/>
<dbReference type="AlphaFoldDB" id="A0AAD9GXZ4"/>
<feature type="compositionally biased region" description="Polar residues" evidence="1">
    <location>
        <begin position="42"/>
        <end position="53"/>
    </location>
</feature>
<evidence type="ECO:0000259" key="2">
    <source>
        <dbReference type="Pfam" id="PF10551"/>
    </source>
</evidence>
<comment type="caution">
    <text evidence="3">The sequence shown here is derived from an EMBL/GenBank/DDBJ whole genome shotgun (WGS) entry which is preliminary data.</text>
</comment>
<name>A0AAD9GXZ4_9STRA</name>
<reference evidence="3" key="1">
    <citation type="submission" date="2023-08" db="EMBL/GenBank/DDBJ databases">
        <title>Reference Genome Resource for the Citrus Pathogen Phytophthora citrophthora.</title>
        <authorList>
            <person name="Moller H."/>
            <person name="Coetzee B."/>
            <person name="Rose L.J."/>
            <person name="Van Niekerk J.M."/>
        </authorList>
    </citation>
    <scope>NUCLEOTIDE SEQUENCE</scope>
    <source>
        <strain evidence="3">STE-U-9442</strain>
    </source>
</reference>